<organism evidence="1 2">
    <name type="scientific">Bradyrhizobium algeriense</name>
    <dbReference type="NCBI Taxonomy" id="634784"/>
    <lineage>
        <taxon>Bacteria</taxon>
        <taxon>Pseudomonadati</taxon>
        <taxon>Pseudomonadota</taxon>
        <taxon>Alphaproteobacteria</taxon>
        <taxon>Hyphomicrobiales</taxon>
        <taxon>Nitrobacteraceae</taxon>
        <taxon>Bradyrhizobium</taxon>
    </lineage>
</organism>
<comment type="caution">
    <text evidence="1">The sequence shown here is derived from an EMBL/GenBank/DDBJ whole genome shotgun (WGS) entry which is preliminary data.</text>
</comment>
<evidence type="ECO:0000313" key="2">
    <source>
        <dbReference type="Proteomes" id="UP001364224"/>
    </source>
</evidence>
<evidence type="ECO:0000313" key="1">
    <source>
        <dbReference type="EMBL" id="MEH2558959.1"/>
    </source>
</evidence>
<reference evidence="1 2" key="1">
    <citation type="submission" date="2024-02" db="EMBL/GenBank/DDBJ databases">
        <title>Adaptive strategies in a cosmopolitan and abundant soil bacterium.</title>
        <authorList>
            <person name="Carini P."/>
        </authorList>
    </citation>
    <scope>NUCLEOTIDE SEQUENCE [LARGE SCALE GENOMIC DNA]</scope>
    <source>
        <strain evidence="1 2">AZCC 1608</strain>
    </source>
</reference>
<dbReference type="Proteomes" id="UP001364224">
    <property type="component" value="Unassembled WGS sequence"/>
</dbReference>
<dbReference type="RefSeq" id="WP_334486506.1">
    <property type="nucleotide sequence ID" value="NZ_JAZHRV010000001.1"/>
</dbReference>
<gene>
    <name evidence="1" type="ORF">V1286_006488</name>
</gene>
<protein>
    <recommendedName>
        <fullName evidence="3">Methylaspartate ammonia-lyase</fullName>
    </recommendedName>
</protein>
<proteinExistence type="predicted"/>
<name>A0ABU8BK87_9BRAD</name>
<evidence type="ECO:0008006" key="3">
    <source>
        <dbReference type="Google" id="ProtNLM"/>
    </source>
</evidence>
<accession>A0ABU8BK87</accession>
<sequence>MLPEPITYCFYRYRGLCLHTSIVTTFTIMMAAAPLQASVAPKASACGYLAGLIDKAPPSGPLFLPSYPTVESGPLHAAAYLYDNAVAAIALVGCGEQDKAYRIGSAILWAIDNDRIWHDGRLRNAYAAGVVANGPVKLPGWWDNTQNKWLEDRYQVGSDNGNMAWAMLALLSIDDVNTGSRFRDGAARLGAWVAQWADTRGTGGFTGGTFGHEPTPEVRTWKSTEHNTDLAAAFGLLAIRTGDSRWRDKATAAEHFINTMWDSACACFAAGTAEDGVTHNPILALDAQVWPLIALHGAVEKFASAITTAEQRMSVDEGFSYGEDRDGVWTEGTGQMALLMKLLGRTGRADSLIAVVESQRSPDGGFYATTVRELPTGFVLDTDPTKPRLYFRLSHLGAASWAALAERGFNPFTMTKGLP</sequence>
<dbReference type="SUPFAM" id="SSF48239">
    <property type="entry name" value="Terpenoid cyclases/Protein prenyltransferases"/>
    <property type="match status" value="1"/>
</dbReference>
<dbReference type="EMBL" id="JAZHRV010000001">
    <property type="protein sequence ID" value="MEH2558959.1"/>
    <property type="molecule type" value="Genomic_DNA"/>
</dbReference>
<keyword evidence="2" id="KW-1185">Reference proteome</keyword>
<dbReference type="InterPro" id="IPR008930">
    <property type="entry name" value="Terpenoid_cyclase/PrenylTrfase"/>
</dbReference>